<comment type="caution">
    <text evidence="7">The sequence shown here is derived from an EMBL/GenBank/DDBJ whole genome shotgun (WGS) entry which is preliminary data.</text>
</comment>
<dbReference type="Gene3D" id="2.40.100.10">
    <property type="entry name" value="Cyclophilin-like"/>
    <property type="match status" value="1"/>
</dbReference>
<dbReference type="PRINTS" id="PR00153">
    <property type="entry name" value="CSAPPISMRASE"/>
</dbReference>
<evidence type="ECO:0000256" key="2">
    <source>
        <dbReference type="ARBA" id="ARBA00002388"/>
    </source>
</evidence>
<dbReference type="GO" id="GO:0003755">
    <property type="term" value="F:peptidyl-prolyl cis-trans isomerase activity"/>
    <property type="evidence" value="ECO:0007669"/>
    <property type="project" value="UniProtKB-EC"/>
</dbReference>
<comment type="catalytic activity">
    <reaction evidence="1 5">
        <text>[protein]-peptidylproline (omega=180) = [protein]-peptidylproline (omega=0)</text>
        <dbReference type="Rhea" id="RHEA:16237"/>
        <dbReference type="Rhea" id="RHEA-COMP:10747"/>
        <dbReference type="Rhea" id="RHEA-COMP:10748"/>
        <dbReference type="ChEBI" id="CHEBI:83833"/>
        <dbReference type="ChEBI" id="CHEBI:83834"/>
        <dbReference type="EC" id="5.2.1.8"/>
    </reaction>
</comment>
<organism evidence="7 8">
    <name type="scientific">Bacillus spongiae</name>
    <dbReference type="NCBI Taxonomy" id="2683610"/>
    <lineage>
        <taxon>Bacteria</taxon>
        <taxon>Bacillati</taxon>
        <taxon>Bacillota</taxon>
        <taxon>Bacilli</taxon>
        <taxon>Bacillales</taxon>
        <taxon>Bacillaceae</taxon>
        <taxon>Bacillus</taxon>
    </lineage>
</organism>
<accession>A0ABU8HES7</accession>
<keyword evidence="4 5" id="KW-0413">Isomerase</keyword>
<gene>
    <name evidence="7" type="ORF">WAK64_12060</name>
</gene>
<sequence>MKSWIYTIASFSLIILFLTGCGISKQQEESSKGEVAKQKITVEGDVDKFFPQLTNEVQENEILVEMKTSKGTIKLKLFPELAPKTVENFVTHSKNGYYDGLTFHRVIQDFMIQGGDPKGDGTGGESIYGESFEDELNSQLFHVRGALSMANEGRSNTNGSQFFIVQNAEINSQTKEAIEKAGYPTEIVTKYIENGGTPHLDYKHSVFGYVIEGMDVVDKIAAVEVDSQSKPANNVVIEKMMVIE</sequence>
<keyword evidence="3 5" id="KW-0697">Rotamase</keyword>
<proteinExistence type="inferred from homology"/>
<protein>
    <recommendedName>
        <fullName evidence="5">Peptidyl-prolyl cis-trans isomerase</fullName>
        <shortName evidence="5">PPIase</shortName>
        <ecNumber evidence="5">5.2.1.8</ecNumber>
    </recommendedName>
</protein>
<dbReference type="RefSeq" id="WP_336587343.1">
    <property type="nucleotide sequence ID" value="NZ_JBBAXC010000009.1"/>
</dbReference>
<comment type="similarity">
    <text evidence="5">Belongs to the cyclophilin-type PPIase family.</text>
</comment>
<evidence type="ECO:0000256" key="1">
    <source>
        <dbReference type="ARBA" id="ARBA00000971"/>
    </source>
</evidence>
<dbReference type="CDD" id="cd00317">
    <property type="entry name" value="cyclophilin"/>
    <property type="match status" value="1"/>
</dbReference>
<dbReference type="InterPro" id="IPR002130">
    <property type="entry name" value="Cyclophilin-type_PPIase_dom"/>
</dbReference>
<evidence type="ECO:0000256" key="3">
    <source>
        <dbReference type="ARBA" id="ARBA00023110"/>
    </source>
</evidence>
<dbReference type="InterPro" id="IPR020892">
    <property type="entry name" value="Cyclophilin-type_PPIase_CS"/>
</dbReference>
<evidence type="ECO:0000256" key="4">
    <source>
        <dbReference type="ARBA" id="ARBA00023235"/>
    </source>
</evidence>
<dbReference type="PROSITE" id="PS51257">
    <property type="entry name" value="PROKAR_LIPOPROTEIN"/>
    <property type="match status" value="1"/>
</dbReference>
<evidence type="ECO:0000313" key="7">
    <source>
        <dbReference type="EMBL" id="MEI5907787.1"/>
    </source>
</evidence>
<reference evidence="7 8" key="1">
    <citation type="journal article" date="2018" name="J. Microbiol.">
        <title>Bacillus spongiae sp. nov., isolated from sponge of Jeju Island.</title>
        <authorList>
            <person name="Lee G.E."/>
            <person name="Im W.T."/>
            <person name="Park J.S."/>
        </authorList>
    </citation>
    <scope>NUCLEOTIDE SEQUENCE [LARGE SCALE GENOMIC DNA]</scope>
    <source>
        <strain evidence="7 8">135PIL107-10</strain>
    </source>
</reference>
<evidence type="ECO:0000313" key="8">
    <source>
        <dbReference type="Proteomes" id="UP001312865"/>
    </source>
</evidence>
<dbReference type="InterPro" id="IPR044666">
    <property type="entry name" value="Cyclophilin_A-like"/>
</dbReference>
<dbReference type="InterPro" id="IPR029000">
    <property type="entry name" value="Cyclophilin-like_dom_sf"/>
</dbReference>
<dbReference type="PANTHER" id="PTHR45625">
    <property type="entry name" value="PEPTIDYL-PROLYL CIS-TRANS ISOMERASE-RELATED"/>
    <property type="match status" value="1"/>
</dbReference>
<comment type="function">
    <text evidence="2 5">PPIases accelerate the folding of proteins. It catalyzes the cis-trans isomerization of proline imidic peptide bonds in oligopeptides.</text>
</comment>
<dbReference type="Pfam" id="PF00160">
    <property type="entry name" value="Pro_isomerase"/>
    <property type="match status" value="1"/>
</dbReference>
<evidence type="ECO:0000259" key="6">
    <source>
        <dbReference type="PROSITE" id="PS50072"/>
    </source>
</evidence>
<dbReference type="PROSITE" id="PS50072">
    <property type="entry name" value="CSA_PPIASE_2"/>
    <property type="match status" value="1"/>
</dbReference>
<evidence type="ECO:0000256" key="5">
    <source>
        <dbReference type="RuleBase" id="RU363019"/>
    </source>
</evidence>
<keyword evidence="8" id="KW-1185">Reference proteome</keyword>
<dbReference type="EMBL" id="JBBAXC010000009">
    <property type="protein sequence ID" value="MEI5907787.1"/>
    <property type="molecule type" value="Genomic_DNA"/>
</dbReference>
<dbReference type="PANTHER" id="PTHR45625:SF4">
    <property type="entry name" value="PEPTIDYLPROLYL ISOMERASE DOMAIN AND WD REPEAT-CONTAINING PROTEIN 1"/>
    <property type="match status" value="1"/>
</dbReference>
<dbReference type="EC" id="5.2.1.8" evidence="5"/>
<dbReference type="PROSITE" id="PS00170">
    <property type="entry name" value="CSA_PPIASE_1"/>
    <property type="match status" value="1"/>
</dbReference>
<name>A0ABU8HES7_9BACI</name>
<feature type="domain" description="PPIase cyclophilin-type" evidence="6">
    <location>
        <begin position="71"/>
        <end position="242"/>
    </location>
</feature>
<dbReference type="Proteomes" id="UP001312865">
    <property type="component" value="Unassembled WGS sequence"/>
</dbReference>
<dbReference type="SUPFAM" id="SSF50891">
    <property type="entry name" value="Cyclophilin-like"/>
    <property type="match status" value="1"/>
</dbReference>